<dbReference type="Proteomes" id="UP001152795">
    <property type="component" value="Unassembled WGS sequence"/>
</dbReference>
<dbReference type="Pfam" id="PF21730">
    <property type="entry name" value="Vma22_CCDC115"/>
    <property type="match status" value="1"/>
</dbReference>
<dbReference type="GO" id="GO:0051082">
    <property type="term" value="F:unfolded protein binding"/>
    <property type="evidence" value="ECO:0007669"/>
    <property type="project" value="TreeGrafter"/>
</dbReference>
<protein>
    <recommendedName>
        <fullName evidence="1">Vacuolar ATPase assembly protein VMA22</fullName>
    </recommendedName>
</protein>
<keyword evidence="3" id="KW-1185">Reference proteome</keyword>
<evidence type="ECO:0000313" key="3">
    <source>
        <dbReference type="Proteomes" id="UP001152795"/>
    </source>
</evidence>
<accession>A0A6S7FZY7</accession>
<evidence type="ECO:0000256" key="1">
    <source>
        <dbReference type="ARBA" id="ARBA00093634"/>
    </source>
</evidence>
<dbReference type="AlphaFoldDB" id="A0A6S7FZY7"/>
<dbReference type="GO" id="GO:0070072">
    <property type="term" value="P:vacuolar proton-transporting V-type ATPase complex assembly"/>
    <property type="evidence" value="ECO:0007669"/>
    <property type="project" value="InterPro"/>
</dbReference>
<dbReference type="PANTHER" id="PTHR31996:SF2">
    <property type="entry name" value="COILED-COIL DOMAIN-CONTAINING PROTEIN 115"/>
    <property type="match status" value="1"/>
</dbReference>
<dbReference type="Gene3D" id="1.10.287.3240">
    <property type="match status" value="1"/>
</dbReference>
<proteinExistence type="predicted"/>
<dbReference type="OrthoDB" id="408631at2759"/>
<dbReference type="EMBL" id="CACRXK020000449">
    <property type="protein sequence ID" value="CAB3981969.1"/>
    <property type="molecule type" value="Genomic_DNA"/>
</dbReference>
<gene>
    <name evidence="2" type="ORF">PACLA_8A052419</name>
</gene>
<reference evidence="2" key="1">
    <citation type="submission" date="2020-04" db="EMBL/GenBank/DDBJ databases">
        <authorList>
            <person name="Alioto T."/>
            <person name="Alioto T."/>
            <person name="Gomez Garrido J."/>
        </authorList>
    </citation>
    <scope>NUCLEOTIDE SEQUENCE</scope>
    <source>
        <strain evidence="2">A484AB</strain>
    </source>
</reference>
<dbReference type="InterPro" id="IPR040357">
    <property type="entry name" value="Vma22/CCDC115"/>
</dbReference>
<comment type="caution">
    <text evidence="2">The sequence shown here is derived from an EMBL/GenBank/DDBJ whole genome shotgun (WGS) entry which is preliminary data.</text>
</comment>
<dbReference type="PANTHER" id="PTHR31996">
    <property type="entry name" value="COILED-COIL DOMAIN-CONTAINING PROTEIN 115"/>
    <property type="match status" value="1"/>
</dbReference>
<name>A0A6S7FZY7_PARCT</name>
<sequence length="218" mass="24597">MADSLENLNEKRDQLLLDFFEKLETLEEVRNDLTNAMRNGFLSMSKARYSMGNKAVGEMQYSRNMTASTLVSERDSCSSKDDKNKLKTVLKGFEVVFDGDKTKNETCKGVEDLVENERPGLRQRGAAKSHQGGTEGGGPEGKIETEFASRKKTTDPLKWFGVLVPSSLKDCQKEFKAACRLSCEIVQLEEELARIMGDYHKLKEKKIIVQSLDENKDK</sequence>
<organism evidence="2 3">
    <name type="scientific">Paramuricea clavata</name>
    <name type="common">Red gorgonian</name>
    <name type="synonym">Violescent sea-whip</name>
    <dbReference type="NCBI Taxonomy" id="317549"/>
    <lineage>
        <taxon>Eukaryota</taxon>
        <taxon>Metazoa</taxon>
        <taxon>Cnidaria</taxon>
        <taxon>Anthozoa</taxon>
        <taxon>Octocorallia</taxon>
        <taxon>Malacalcyonacea</taxon>
        <taxon>Plexauridae</taxon>
        <taxon>Paramuricea</taxon>
    </lineage>
</organism>
<evidence type="ECO:0000313" key="2">
    <source>
        <dbReference type="EMBL" id="CAB3981969.1"/>
    </source>
</evidence>